<accession>A0A381Z8G8</accession>
<feature type="domain" description="Pyridoxamine 5'-phosphate oxidase N-terminal" evidence="2">
    <location>
        <begin position="4"/>
        <end position="131"/>
    </location>
</feature>
<dbReference type="Pfam" id="PF01243">
    <property type="entry name" value="PNPOx_N"/>
    <property type="match status" value="1"/>
</dbReference>
<dbReference type="GO" id="GO:0016627">
    <property type="term" value="F:oxidoreductase activity, acting on the CH-CH group of donors"/>
    <property type="evidence" value="ECO:0007669"/>
    <property type="project" value="TreeGrafter"/>
</dbReference>
<protein>
    <recommendedName>
        <fullName evidence="2">Pyridoxamine 5'-phosphate oxidase N-terminal domain-containing protein</fullName>
    </recommendedName>
</protein>
<proteinExistence type="predicted"/>
<dbReference type="GO" id="GO:0005829">
    <property type="term" value="C:cytosol"/>
    <property type="evidence" value="ECO:0007669"/>
    <property type="project" value="TreeGrafter"/>
</dbReference>
<dbReference type="Gene3D" id="2.30.110.10">
    <property type="entry name" value="Electron Transport, Fmn-binding Protein, Chain A"/>
    <property type="match status" value="1"/>
</dbReference>
<dbReference type="InterPro" id="IPR019967">
    <property type="entry name" value="F420-dep_enz_PPOX_Rv0121"/>
</dbReference>
<keyword evidence="1" id="KW-0560">Oxidoreductase</keyword>
<dbReference type="PANTHER" id="PTHR35176">
    <property type="entry name" value="HEME OXYGENASE HI_0854-RELATED"/>
    <property type="match status" value="1"/>
</dbReference>
<evidence type="ECO:0000313" key="3">
    <source>
        <dbReference type="EMBL" id="SVA85241.1"/>
    </source>
</evidence>
<dbReference type="InterPro" id="IPR052019">
    <property type="entry name" value="F420H2_bilvrd_red/Heme_oxyg"/>
</dbReference>
<reference evidence="3" key="1">
    <citation type="submission" date="2018-05" db="EMBL/GenBank/DDBJ databases">
        <authorList>
            <person name="Lanie J.A."/>
            <person name="Ng W.-L."/>
            <person name="Kazmierczak K.M."/>
            <person name="Andrzejewski T.M."/>
            <person name="Davidsen T.M."/>
            <person name="Wayne K.J."/>
            <person name="Tettelin H."/>
            <person name="Glass J.I."/>
            <person name="Rusch D."/>
            <person name="Podicherti R."/>
            <person name="Tsui H.-C.T."/>
            <person name="Winkler M.E."/>
        </authorList>
    </citation>
    <scope>NUCLEOTIDE SEQUENCE</scope>
</reference>
<evidence type="ECO:0000259" key="2">
    <source>
        <dbReference type="Pfam" id="PF01243"/>
    </source>
</evidence>
<sequence>MEIDEARLCLTSARVATLATARSSGEIDLVPITFAVAGNQLVSVVDHKPKTTPHLRRLENITGNPRVTVLVHSYEEEWNRLWWVRVRGTARTTASGPDHRDTVRLMVDKYPQLVDTPPTGPVIILEIDEWLGWTARQSGA</sequence>
<organism evidence="3">
    <name type="scientific">marine metagenome</name>
    <dbReference type="NCBI Taxonomy" id="408172"/>
    <lineage>
        <taxon>unclassified sequences</taxon>
        <taxon>metagenomes</taxon>
        <taxon>ecological metagenomes</taxon>
    </lineage>
</organism>
<evidence type="ECO:0000256" key="1">
    <source>
        <dbReference type="ARBA" id="ARBA00023002"/>
    </source>
</evidence>
<gene>
    <name evidence="3" type="ORF">METZ01_LOCUS138095</name>
</gene>
<dbReference type="PANTHER" id="PTHR35176:SF2">
    <property type="entry name" value="F420H(2)-DEPENDENT REDUCTASE RV1155"/>
    <property type="match status" value="1"/>
</dbReference>
<dbReference type="SUPFAM" id="SSF50475">
    <property type="entry name" value="FMN-binding split barrel"/>
    <property type="match status" value="1"/>
</dbReference>
<name>A0A381Z8G8_9ZZZZ</name>
<dbReference type="InterPro" id="IPR012349">
    <property type="entry name" value="Split_barrel_FMN-bd"/>
</dbReference>
<dbReference type="GO" id="GO:0070967">
    <property type="term" value="F:coenzyme F420 binding"/>
    <property type="evidence" value="ECO:0007669"/>
    <property type="project" value="TreeGrafter"/>
</dbReference>
<dbReference type="NCBIfam" id="TIGR03668">
    <property type="entry name" value="Rv0121_F420"/>
    <property type="match status" value="1"/>
</dbReference>
<dbReference type="AlphaFoldDB" id="A0A381Z8G8"/>
<dbReference type="InterPro" id="IPR011576">
    <property type="entry name" value="Pyridox_Oxase_N"/>
</dbReference>
<dbReference type="EMBL" id="UINC01020260">
    <property type="protein sequence ID" value="SVA85241.1"/>
    <property type="molecule type" value="Genomic_DNA"/>
</dbReference>